<dbReference type="Pfam" id="PF00668">
    <property type="entry name" value="Condensation"/>
    <property type="match status" value="1"/>
</dbReference>
<dbReference type="PANTHER" id="PTHR45527:SF1">
    <property type="entry name" value="FATTY ACID SYNTHASE"/>
    <property type="match status" value="1"/>
</dbReference>
<dbReference type="Proteomes" id="UP001500218">
    <property type="component" value="Unassembled WGS sequence"/>
</dbReference>
<evidence type="ECO:0000313" key="2">
    <source>
        <dbReference type="EMBL" id="GAA1814215.1"/>
    </source>
</evidence>
<proteinExistence type="predicted"/>
<evidence type="ECO:0000259" key="1">
    <source>
        <dbReference type="Pfam" id="PF00668"/>
    </source>
</evidence>
<dbReference type="InterPro" id="IPR001242">
    <property type="entry name" value="Condensation_dom"/>
</dbReference>
<dbReference type="PANTHER" id="PTHR45527">
    <property type="entry name" value="NONRIBOSOMAL PEPTIDE SYNTHETASE"/>
    <property type="match status" value="1"/>
</dbReference>
<dbReference type="EMBL" id="BAAALT010000127">
    <property type="protein sequence ID" value="GAA1814215.1"/>
    <property type="molecule type" value="Genomic_DNA"/>
</dbReference>
<organism evidence="2 3">
    <name type="scientific">Luedemannella flava</name>
    <dbReference type="NCBI Taxonomy" id="349316"/>
    <lineage>
        <taxon>Bacteria</taxon>
        <taxon>Bacillati</taxon>
        <taxon>Actinomycetota</taxon>
        <taxon>Actinomycetes</taxon>
        <taxon>Micromonosporales</taxon>
        <taxon>Micromonosporaceae</taxon>
        <taxon>Luedemannella</taxon>
    </lineage>
</organism>
<accession>A0ABN2M7Y5</accession>
<dbReference type="SUPFAM" id="SSF52777">
    <property type="entry name" value="CoA-dependent acyltransferases"/>
    <property type="match status" value="2"/>
</dbReference>
<dbReference type="Gene3D" id="3.30.559.10">
    <property type="entry name" value="Chloramphenicol acetyltransferase-like domain"/>
    <property type="match status" value="1"/>
</dbReference>
<name>A0ABN2M7Y5_9ACTN</name>
<evidence type="ECO:0000313" key="3">
    <source>
        <dbReference type="Proteomes" id="UP001500218"/>
    </source>
</evidence>
<protein>
    <recommendedName>
        <fullName evidence="1">Condensation domain-containing protein</fullName>
    </recommendedName>
</protein>
<dbReference type="Gene3D" id="3.30.559.30">
    <property type="entry name" value="Nonribosomal peptide synthetase, condensation domain"/>
    <property type="match status" value="1"/>
</dbReference>
<sequence length="446" mass="48484">MVVTERIPVPFRGGDAGEGPLTWAQRDVVEVMARTGRTMNIGGAVPLPPGETIRDVTTLFRFLVERHPSLRTRVRVADDGTLRQVVSAAGELTLEIVDVADDDDPAEVTEATRVRHQLAHFDREHEWPVRMAAIRHRGALTHLVVMYHHLVVDGFGLGALVADMVHLDRATGTATAPPAGTTALELAERQATPAEQRHSARSLRHWEALLRAIPPHRYTGPRTPEQPRIWEFDGTSPAMLLAARAIAARTGAPTSAVLLAAAAVALAAVTGVRPSVLQVLVGNRFRPGLAEAVSNVRQFGLCVIDVTGPFDEVVGRARAAAMSAYKHGYYDTVAHLELLDRIGEERGAEIDISCYVNDRRGPDREETGPAPTATDVCAALARTRWRWGVREDTYDGTFYLHFEDVPDAVELAIFADTGFLAPERIEACARAMEAVVVTAVLTPAEP</sequence>
<reference evidence="2 3" key="1">
    <citation type="journal article" date="2019" name="Int. J. Syst. Evol. Microbiol.">
        <title>The Global Catalogue of Microorganisms (GCM) 10K type strain sequencing project: providing services to taxonomists for standard genome sequencing and annotation.</title>
        <authorList>
            <consortium name="The Broad Institute Genomics Platform"/>
            <consortium name="The Broad Institute Genome Sequencing Center for Infectious Disease"/>
            <person name="Wu L."/>
            <person name="Ma J."/>
        </authorList>
    </citation>
    <scope>NUCLEOTIDE SEQUENCE [LARGE SCALE GENOMIC DNA]</scope>
    <source>
        <strain evidence="2 3">JCM 13250</strain>
    </source>
</reference>
<dbReference type="InterPro" id="IPR023213">
    <property type="entry name" value="CAT-like_dom_sf"/>
</dbReference>
<comment type="caution">
    <text evidence="2">The sequence shown here is derived from an EMBL/GenBank/DDBJ whole genome shotgun (WGS) entry which is preliminary data.</text>
</comment>
<feature type="domain" description="Condensation" evidence="1">
    <location>
        <begin position="20"/>
        <end position="330"/>
    </location>
</feature>
<dbReference type="RefSeq" id="WP_344134031.1">
    <property type="nucleotide sequence ID" value="NZ_BAAALT010000127.1"/>
</dbReference>
<keyword evidence="3" id="KW-1185">Reference proteome</keyword>
<gene>
    <name evidence="2" type="ORF">GCM10009682_39060</name>
</gene>